<evidence type="ECO:0000313" key="4">
    <source>
        <dbReference type="Proteomes" id="UP001430377"/>
    </source>
</evidence>
<feature type="compositionally biased region" description="Low complexity" evidence="1">
    <location>
        <begin position="39"/>
        <end position="51"/>
    </location>
</feature>
<dbReference type="Proteomes" id="UP001430377">
    <property type="component" value="Unassembled WGS sequence"/>
</dbReference>
<proteinExistence type="predicted"/>
<feature type="compositionally biased region" description="Polar residues" evidence="1">
    <location>
        <begin position="52"/>
        <end position="66"/>
    </location>
</feature>
<dbReference type="SUPFAM" id="SSF50998">
    <property type="entry name" value="Quinoprotein alcohol dehydrogenase-like"/>
    <property type="match status" value="1"/>
</dbReference>
<dbReference type="RefSeq" id="WP_220620286.1">
    <property type="nucleotide sequence ID" value="NZ_RKLR01000013.1"/>
</dbReference>
<dbReference type="PANTHER" id="PTHR34512">
    <property type="entry name" value="CELL SURFACE PROTEIN"/>
    <property type="match status" value="1"/>
</dbReference>
<dbReference type="InterPro" id="IPR002372">
    <property type="entry name" value="PQQ_rpt_dom"/>
</dbReference>
<organism evidence="3 4">
    <name type="scientific">Haloarcula rubra</name>
    <dbReference type="NCBI Taxonomy" id="2487747"/>
    <lineage>
        <taxon>Archaea</taxon>
        <taxon>Methanobacteriati</taxon>
        <taxon>Methanobacteriota</taxon>
        <taxon>Stenosarchaea group</taxon>
        <taxon>Halobacteria</taxon>
        <taxon>Halobacteriales</taxon>
        <taxon>Haloarculaceae</taxon>
        <taxon>Haloarcula</taxon>
    </lineage>
</organism>
<dbReference type="PANTHER" id="PTHR34512:SF30">
    <property type="entry name" value="OUTER MEMBRANE PROTEIN ASSEMBLY FACTOR BAMB"/>
    <property type="match status" value="1"/>
</dbReference>
<dbReference type="InterPro" id="IPR015943">
    <property type="entry name" value="WD40/YVTN_repeat-like_dom_sf"/>
</dbReference>
<dbReference type="InterPro" id="IPR011047">
    <property type="entry name" value="Quinoprotein_ADH-like_sf"/>
</dbReference>
<dbReference type="AlphaFoldDB" id="A0AAW4PYR7"/>
<evidence type="ECO:0000313" key="3">
    <source>
        <dbReference type="EMBL" id="MBX0325422.1"/>
    </source>
</evidence>
<gene>
    <name evidence="3" type="ORF">EGH21_20555</name>
</gene>
<evidence type="ECO:0000256" key="1">
    <source>
        <dbReference type="SAM" id="MobiDB-lite"/>
    </source>
</evidence>
<name>A0AAW4PYR7_9EURY</name>
<dbReference type="PROSITE" id="PS51257">
    <property type="entry name" value="PROKAR_LIPOPROTEIN"/>
    <property type="match status" value="1"/>
</dbReference>
<feature type="region of interest" description="Disordered" evidence="1">
    <location>
        <begin position="39"/>
        <end position="73"/>
    </location>
</feature>
<keyword evidence="4" id="KW-1185">Reference proteome</keyword>
<reference evidence="3 4" key="1">
    <citation type="submission" date="2021-06" db="EMBL/GenBank/DDBJ databases">
        <title>Halomicroarcula sp. a new haloarchaeum isolated from saline soil.</title>
        <authorList>
            <person name="Duran-Viseras A."/>
            <person name="Sanchez-Porro C."/>
            <person name="Ventosa A."/>
        </authorList>
    </citation>
    <scope>NUCLEOTIDE SEQUENCE [LARGE SCALE GENOMIC DNA]</scope>
    <source>
        <strain evidence="3 4">F13</strain>
    </source>
</reference>
<feature type="domain" description="Pyrrolo-quinoline quinone repeat" evidence="2">
    <location>
        <begin position="102"/>
        <end position="209"/>
    </location>
</feature>
<evidence type="ECO:0000259" key="2">
    <source>
        <dbReference type="Pfam" id="PF13360"/>
    </source>
</evidence>
<dbReference type="SMART" id="SM00564">
    <property type="entry name" value="PQQ"/>
    <property type="match status" value="2"/>
</dbReference>
<comment type="caution">
    <text evidence="3">The sequence shown here is derived from an EMBL/GenBank/DDBJ whole genome shotgun (WGS) entry which is preliminary data.</text>
</comment>
<dbReference type="EMBL" id="RKLR01000013">
    <property type="protein sequence ID" value="MBX0325422.1"/>
    <property type="molecule type" value="Genomic_DNA"/>
</dbReference>
<accession>A0AAW4PYR7</accession>
<sequence length="405" mass="41208">MDRSTQTSRRRQYLTALAATVSLGGCLQFSESAATQTSTDAAADASGEAGSNSTATAGANTQTDTPTADLPPGTEWIANAQAPFISGPVVTDGTVLATSIDRHVYAFDAATGQKQWTVTSDTELEKGLAATGGIAVAAGFEEQLGVAIDDGTVSYRASGFENGTRAQTVAGGTVFQCGVQKSLRALDPTTGDAKWTNTGDGPRVAVDNDSETVCIGIQPTGHHGEPPWAFAGLDATTGEELWHIERDLADSSANPRVGVAGGTCLAYNGGDHHMLIDARSGDVQTEVTDSRIGRIYDTTADTIVVSRGTKLAGIAGSTGDVTWTTAIGPGSHDATYLADDGTFWALSGTSLSRVDVASGTASAAGDLSLGGVDVAGTGVSDGLAVADGRVFVTTSDARLRALTQP</sequence>
<dbReference type="Gene3D" id="2.130.10.10">
    <property type="entry name" value="YVTN repeat-like/Quinoprotein amine dehydrogenase"/>
    <property type="match status" value="1"/>
</dbReference>
<feature type="domain" description="Pyrrolo-quinoline quinone repeat" evidence="2">
    <location>
        <begin position="232"/>
        <end position="359"/>
    </location>
</feature>
<dbReference type="InterPro" id="IPR018391">
    <property type="entry name" value="PQQ_b-propeller_rpt"/>
</dbReference>
<protein>
    <submittedName>
        <fullName evidence="3">PQQ-binding-like beta-propeller repeat protein</fullName>
    </submittedName>
</protein>
<dbReference type="Pfam" id="PF13360">
    <property type="entry name" value="PQQ_2"/>
    <property type="match status" value="2"/>
</dbReference>